<protein>
    <submittedName>
        <fullName evidence="3">DUF4142 domain-containing protein</fullName>
    </submittedName>
</protein>
<dbReference type="RefSeq" id="WP_263414096.1">
    <property type="nucleotide sequence ID" value="NZ_BAABBH010000001.1"/>
</dbReference>
<feature type="chain" id="PRO_5047150089" evidence="1">
    <location>
        <begin position="24"/>
        <end position="180"/>
    </location>
</feature>
<sequence>MKIKMICATAVCCAAVSAAGAFAQTPASSADADKTFIQTASQSDYTEIKFSQLAADKGSNPRVKAYAQKMIADHTQLETEMKPFADQMGVTPVTQLDSDHQQKYDALSQMSGADFDKTYMTAMDMDHHKALDLFKQEESTTTDPKFKKVVAKGEKVVAQHTMMADKAVKMMNGGSSAAGM</sequence>
<dbReference type="PANTHER" id="PTHR38593">
    <property type="entry name" value="BLR2558 PROTEIN"/>
    <property type="match status" value="1"/>
</dbReference>
<feature type="signal peptide" evidence="1">
    <location>
        <begin position="1"/>
        <end position="23"/>
    </location>
</feature>
<evidence type="ECO:0000256" key="1">
    <source>
        <dbReference type="SAM" id="SignalP"/>
    </source>
</evidence>
<dbReference type="Gene3D" id="1.20.1260.10">
    <property type="match status" value="1"/>
</dbReference>
<comment type="caution">
    <text evidence="3">The sequence shown here is derived from an EMBL/GenBank/DDBJ whole genome shotgun (WGS) entry which is preliminary data.</text>
</comment>
<evidence type="ECO:0000259" key="2">
    <source>
        <dbReference type="Pfam" id="PF13628"/>
    </source>
</evidence>
<keyword evidence="1" id="KW-0732">Signal</keyword>
<feature type="domain" description="DUF4142" evidence="2">
    <location>
        <begin position="32"/>
        <end position="165"/>
    </location>
</feature>
<name>A0ABW9KFA5_9BACT</name>
<gene>
    <name evidence="3" type="ORF">ACK2TP_01040</name>
</gene>
<evidence type="ECO:0000313" key="4">
    <source>
        <dbReference type="Proteomes" id="UP001634747"/>
    </source>
</evidence>
<keyword evidence="4" id="KW-1185">Reference proteome</keyword>
<organism evidence="3 4">
    <name type="scientific">Terriglobus aquaticus</name>
    <dbReference type="NCBI Taxonomy" id="940139"/>
    <lineage>
        <taxon>Bacteria</taxon>
        <taxon>Pseudomonadati</taxon>
        <taxon>Acidobacteriota</taxon>
        <taxon>Terriglobia</taxon>
        <taxon>Terriglobales</taxon>
        <taxon>Acidobacteriaceae</taxon>
        <taxon>Terriglobus</taxon>
    </lineage>
</organism>
<dbReference type="InterPro" id="IPR025419">
    <property type="entry name" value="DUF4142"/>
</dbReference>
<dbReference type="InterPro" id="IPR012347">
    <property type="entry name" value="Ferritin-like"/>
</dbReference>
<reference evidence="3 4" key="1">
    <citation type="submission" date="2024-12" db="EMBL/GenBank/DDBJ databases">
        <authorList>
            <person name="Lee Y."/>
        </authorList>
    </citation>
    <scope>NUCLEOTIDE SEQUENCE [LARGE SCALE GENOMIC DNA]</scope>
    <source>
        <strain evidence="3 4">03SUJ4</strain>
    </source>
</reference>
<dbReference type="PANTHER" id="PTHR38593:SF1">
    <property type="entry name" value="BLR2558 PROTEIN"/>
    <property type="match status" value="1"/>
</dbReference>
<dbReference type="Proteomes" id="UP001634747">
    <property type="component" value="Unassembled WGS sequence"/>
</dbReference>
<dbReference type="EMBL" id="JBJYXY010000001">
    <property type="protein sequence ID" value="MFN2974337.1"/>
    <property type="molecule type" value="Genomic_DNA"/>
</dbReference>
<dbReference type="Pfam" id="PF13628">
    <property type="entry name" value="DUF4142"/>
    <property type="match status" value="1"/>
</dbReference>
<evidence type="ECO:0000313" key="3">
    <source>
        <dbReference type="EMBL" id="MFN2974337.1"/>
    </source>
</evidence>
<accession>A0ABW9KFA5</accession>
<proteinExistence type="predicted"/>